<dbReference type="InterPro" id="IPR012469">
    <property type="entry name" value="DUF1688"/>
</dbReference>
<dbReference type="PANTHER" id="PTHR31687:SF3">
    <property type="entry name" value="PROTEIN URG3"/>
    <property type="match status" value="1"/>
</dbReference>
<dbReference type="PANTHER" id="PTHR31687">
    <property type="match status" value="1"/>
</dbReference>
<dbReference type="OrthoDB" id="9779699at2"/>
<dbReference type="PATRIC" id="fig|452.5.peg.1502"/>
<name>A0A0W0Z5Z1_LEGSP</name>
<dbReference type="STRING" id="452.Lspi_1361"/>
<gene>
    <name evidence="1" type="ORF">Lspi_1361</name>
</gene>
<accession>A0A0W0Z5Z1</accession>
<evidence type="ECO:0000313" key="2">
    <source>
        <dbReference type="Proteomes" id="UP000054877"/>
    </source>
</evidence>
<reference evidence="1 2" key="1">
    <citation type="submission" date="2015-11" db="EMBL/GenBank/DDBJ databases">
        <title>Genomic analysis of 38 Legionella species identifies large and diverse effector repertoires.</title>
        <authorList>
            <person name="Burstein D."/>
            <person name="Amaro F."/>
            <person name="Zusman T."/>
            <person name="Lifshitz Z."/>
            <person name="Cohen O."/>
            <person name="Gilbert J.A."/>
            <person name="Pupko T."/>
            <person name="Shuman H.A."/>
            <person name="Segal G."/>
        </authorList>
    </citation>
    <scope>NUCLEOTIDE SEQUENCE [LARGE SCALE GENOMIC DNA]</scope>
    <source>
        <strain evidence="1 2">Mt.St.Helens-9</strain>
    </source>
</reference>
<dbReference type="Proteomes" id="UP000054877">
    <property type="component" value="Unassembled WGS sequence"/>
</dbReference>
<organism evidence="1 2">
    <name type="scientific">Legionella spiritensis</name>
    <dbReference type="NCBI Taxonomy" id="452"/>
    <lineage>
        <taxon>Bacteria</taxon>
        <taxon>Pseudomonadati</taxon>
        <taxon>Pseudomonadota</taxon>
        <taxon>Gammaproteobacteria</taxon>
        <taxon>Legionellales</taxon>
        <taxon>Legionellaceae</taxon>
        <taxon>Legionella</taxon>
    </lineage>
</organism>
<sequence>MSNYDNQVITRLRDLRTIREQAGRLLELGRAKQLNHFSLDESRLADTAQFVTEVMLENYPDLDIPYHSRWRHFEAGGHHRVQQLRTQLSGSADEDMGNIFFELAIISVLLDAGAGHQWKFFDQKTGRNFSRSEGLAIASFEWYMSGGFSCTPQQPYRVDYERLQSLRLVDLKEAFQVSKDNPLEGLEGRLQLLNQLGDVLVKSPQFFGIEARLGHFYQHITTQLVEQRIPAHALFTSVLLAFTDVWPKRLHYQGVPLGDVWTHSQLKSDRVGSEYIPFHKLSQWLTYSLIEPLEWSGVVVTHLDALTGLPEYRNGGLFIDMGVLQPRHEDILIEAQDPGSEVVVEWRALTVSLLDELAYRIRDQLQCDEQVLPLARILQGGSWDAGRKTAAKLRQGTPPITIISDGTIF</sequence>
<keyword evidence="2" id="KW-1185">Reference proteome</keyword>
<protein>
    <submittedName>
        <fullName evidence="1">Putative biotin synthetase like protein</fullName>
    </submittedName>
</protein>
<evidence type="ECO:0000313" key="1">
    <source>
        <dbReference type="EMBL" id="KTD64554.1"/>
    </source>
</evidence>
<dbReference type="EMBL" id="LNYX01000013">
    <property type="protein sequence ID" value="KTD64554.1"/>
    <property type="molecule type" value="Genomic_DNA"/>
</dbReference>
<dbReference type="AlphaFoldDB" id="A0A0W0Z5Z1"/>
<dbReference type="Pfam" id="PF07958">
    <property type="entry name" value="DUF1688"/>
    <property type="match status" value="1"/>
</dbReference>
<comment type="caution">
    <text evidence="1">The sequence shown here is derived from an EMBL/GenBank/DDBJ whole genome shotgun (WGS) entry which is preliminary data.</text>
</comment>
<dbReference type="RefSeq" id="WP_058483270.1">
    <property type="nucleotide sequence ID" value="NZ_CAAAII010000014.1"/>
</dbReference>
<proteinExistence type="predicted"/>